<dbReference type="Proteomes" id="UP001595607">
    <property type="component" value="Unassembled WGS sequence"/>
</dbReference>
<dbReference type="InterPro" id="IPR050789">
    <property type="entry name" value="Diverse_Enzym_Activities"/>
</dbReference>
<evidence type="ECO:0000313" key="3">
    <source>
        <dbReference type="Proteomes" id="UP001595607"/>
    </source>
</evidence>
<dbReference type="Pfam" id="PF00144">
    <property type="entry name" value="Beta-lactamase"/>
    <property type="match status" value="1"/>
</dbReference>
<proteinExistence type="predicted"/>
<feature type="domain" description="Beta-lactamase-related" evidence="1">
    <location>
        <begin position="89"/>
        <end position="381"/>
    </location>
</feature>
<sequence>MKKIVLPLIALVAVGAVAAALWYYRPGSEFSPSEVIAMSNLEDRRLPYRTMETIYPSRPIRPARVQTTFRRDLRPIPITYEWMGATRDFEDYAERRNVQGILVLKDGVVVMEEYLGDAEPDDRFTSWSVAKSWISTLIGIALAEGAIDSLDDPVSKYALEYRGTDYGDTSIRHLLMMSSGIDFNENYEERGSDIRKLFFNTFLLNRDVDDTVRGYKRNRPAGEDFDYISPNTQVLTAVLRGAYGSNLVGIVNDKLAEPLGLTGGTWLTDRHGPAGKELGYCCLQLTLEDYAKLGQLYVQDGVMGTMRVLPEGWVDFVRTPPQESHEPKGDWRRGYGHHFWTTGGDDGAFAMQGYDGQFVHMDPEEGVVIVIAAADRNGWDDEPEYGRLFRAIKDGLRKIEPDDRRATTQ</sequence>
<dbReference type="InterPro" id="IPR012338">
    <property type="entry name" value="Beta-lactam/transpept-like"/>
</dbReference>
<dbReference type="RefSeq" id="WP_189575876.1">
    <property type="nucleotide sequence ID" value="NZ_BMXU01000002.1"/>
</dbReference>
<comment type="caution">
    <text evidence="2">The sequence shown here is derived from an EMBL/GenBank/DDBJ whole genome shotgun (WGS) entry which is preliminary data.</text>
</comment>
<evidence type="ECO:0000313" key="2">
    <source>
        <dbReference type="EMBL" id="MFC3303372.1"/>
    </source>
</evidence>
<protein>
    <submittedName>
        <fullName evidence="2">Serine hydrolase domain-containing protein</fullName>
        <ecNumber evidence="2">3.-.-.-</ecNumber>
    </submittedName>
</protein>
<keyword evidence="2" id="KW-0378">Hydrolase</keyword>
<dbReference type="Gene3D" id="3.40.710.10">
    <property type="entry name" value="DD-peptidase/beta-lactamase superfamily"/>
    <property type="match status" value="1"/>
</dbReference>
<dbReference type="GO" id="GO:0016787">
    <property type="term" value="F:hydrolase activity"/>
    <property type="evidence" value="ECO:0007669"/>
    <property type="project" value="UniProtKB-KW"/>
</dbReference>
<dbReference type="PANTHER" id="PTHR43283:SF14">
    <property type="entry name" value="BLL8153 PROTEIN"/>
    <property type="match status" value="1"/>
</dbReference>
<dbReference type="InterPro" id="IPR001466">
    <property type="entry name" value="Beta-lactam-related"/>
</dbReference>
<gene>
    <name evidence="2" type="ORF">ACFONP_11585</name>
</gene>
<evidence type="ECO:0000259" key="1">
    <source>
        <dbReference type="Pfam" id="PF00144"/>
    </source>
</evidence>
<accession>A0ABV7MEQ8</accession>
<name>A0ABV7MEQ8_9PROT</name>
<dbReference type="EMBL" id="JBHRVA010000003">
    <property type="protein sequence ID" value="MFC3303372.1"/>
    <property type="molecule type" value="Genomic_DNA"/>
</dbReference>
<organism evidence="2 3">
    <name type="scientific">Parvularcula lutaonensis</name>
    <dbReference type="NCBI Taxonomy" id="491923"/>
    <lineage>
        <taxon>Bacteria</taxon>
        <taxon>Pseudomonadati</taxon>
        <taxon>Pseudomonadota</taxon>
        <taxon>Alphaproteobacteria</taxon>
        <taxon>Parvularculales</taxon>
        <taxon>Parvularculaceae</taxon>
        <taxon>Parvularcula</taxon>
    </lineage>
</organism>
<dbReference type="EC" id="3.-.-.-" evidence="2"/>
<dbReference type="PANTHER" id="PTHR43283">
    <property type="entry name" value="BETA-LACTAMASE-RELATED"/>
    <property type="match status" value="1"/>
</dbReference>
<reference evidence="3" key="1">
    <citation type="journal article" date="2019" name="Int. J. Syst. Evol. Microbiol.">
        <title>The Global Catalogue of Microorganisms (GCM) 10K type strain sequencing project: providing services to taxonomists for standard genome sequencing and annotation.</title>
        <authorList>
            <consortium name="The Broad Institute Genomics Platform"/>
            <consortium name="The Broad Institute Genome Sequencing Center for Infectious Disease"/>
            <person name="Wu L."/>
            <person name="Ma J."/>
        </authorList>
    </citation>
    <scope>NUCLEOTIDE SEQUENCE [LARGE SCALE GENOMIC DNA]</scope>
    <source>
        <strain evidence="3">KCTC 22245</strain>
    </source>
</reference>
<keyword evidence="3" id="KW-1185">Reference proteome</keyword>
<dbReference type="SUPFAM" id="SSF56601">
    <property type="entry name" value="beta-lactamase/transpeptidase-like"/>
    <property type="match status" value="1"/>
</dbReference>